<evidence type="ECO:0000259" key="3">
    <source>
        <dbReference type="Pfam" id="PF03816"/>
    </source>
</evidence>
<evidence type="ECO:0000256" key="2">
    <source>
        <dbReference type="SAM" id="Phobius"/>
    </source>
</evidence>
<gene>
    <name evidence="4" type="ORF">U729_513</name>
</gene>
<dbReference type="AlphaFoldDB" id="A0A0A7FT96"/>
<name>A0A0A7FT96_9CLOT</name>
<keyword evidence="2" id="KW-0472">Membrane</keyword>
<dbReference type="EMBL" id="CP006905">
    <property type="protein sequence ID" value="AIY82797.1"/>
    <property type="molecule type" value="Genomic_DNA"/>
</dbReference>
<dbReference type="RefSeq" id="WP_039311357.1">
    <property type="nucleotide sequence ID" value="NZ_CP006905.1"/>
</dbReference>
<sequence>MGDVNNTPKIKKKMATWKKVVIGIVIVAIIFIAAGMGYVYHLVSKTNHVELNKDNLGMQQDAAKESKEDGIINIALFGIDATQGQAGRSDADMILTIDKKHNKVKLTSIMRDSYVDVKGHGMTKLTHAYAYGGPELALNTLNTNFNLALDKFIAVNFTSLPKIIDYLGGVPVDITVGDLKYINGYIGNLNYFNHTNVSNINKTGEQVLNGTQALAYCRIRYDGGDQRRTQRQRTILEAIFKKIKEMPATDYPKLLDELLPYVTTNISTTEFLSLGKDILSTNASSMQERRVPCDNHEKGEMLKGVYYMNFDLKAETEELHDFIFNN</sequence>
<dbReference type="Proteomes" id="UP000030635">
    <property type="component" value="Chromosome"/>
</dbReference>
<dbReference type="InterPro" id="IPR050922">
    <property type="entry name" value="LytR/CpsA/Psr_CW_biosynth"/>
</dbReference>
<accession>A0A0A7FT96</accession>
<feature type="domain" description="Cell envelope-related transcriptional attenuator" evidence="3">
    <location>
        <begin position="88"/>
        <end position="244"/>
    </location>
</feature>
<dbReference type="PANTHER" id="PTHR33392:SF6">
    <property type="entry name" value="POLYISOPRENYL-TEICHOIC ACID--PEPTIDOGLYCAN TEICHOIC ACID TRANSFERASE TAGU"/>
    <property type="match status" value="1"/>
</dbReference>
<dbReference type="PANTHER" id="PTHR33392">
    <property type="entry name" value="POLYISOPRENYL-TEICHOIC ACID--PEPTIDOGLYCAN TEICHOIC ACID TRANSFERASE TAGU"/>
    <property type="match status" value="1"/>
</dbReference>
<dbReference type="NCBIfam" id="TIGR00350">
    <property type="entry name" value="lytR_cpsA_psr"/>
    <property type="match status" value="1"/>
</dbReference>
<dbReference type="HOGENOM" id="CLU_016455_1_3_9"/>
<dbReference type="Pfam" id="PF03816">
    <property type="entry name" value="LytR_cpsA_psr"/>
    <property type="match status" value="1"/>
</dbReference>
<protein>
    <submittedName>
        <fullName evidence="4">Cell envelope-related function transcriptional attenuator common domain protein</fullName>
    </submittedName>
</protein>
<evidence type="ECO:0000313" key="4">
    <source>
        <dbReference type="EMBL" id="AIY82797.1"/>
    </source>
</evidence>
<dbReference type="eggNOG" id="COG1316">
    <property type="taxonomic scope" value="Bacteria"/>
</dbReference>
<keyword evidence="2" id="KW-1133">Transmembrane helix</keyword>
<dbReference type="InterPro" id="IPR004474">
    <property type="entry name" value="LytR_CpsA_psr"/>
</dbReference>
<evidence type="ECO:0000256" key="1">
    <source>
        <dbReference type="ARBA" id="ARBA00006068"/>
    </source>
</evidence>
<dbReference type="KEGG" id="cbv:U729_513"/>
<keyword evidence="5" id="KW-1185">Reference proteome</keyword>
<proteinExistence type="inferred from homology"/>
<dbReference type="Gene3D" id="3.40.630.190">
    <property type="entry name" value="LCP protein"/>
    <property type="match status" value="1"/>
</dbReference>
<comment type="similarity">
    <text evidence="1">Belongs to the LytR/CpsA/Psr (LCP) family.</text>
</comment>
<organism evidence="4 5">
    <name type="scientific">Clostridium baratii str. Sullivan</name>
    <dbReference type="NCBI Taxonomy" id="1415775"/>
    <lineage>
        <taxon>Bacteria</taxon>
        <taxon>Bacillati</taxon>
        <taxon>Bacillota</taxon>
        <taxon>Clostridia</taxon>
        <taxon>Eubacteriales</taxon>
        <taxon>Clostridiaceae</taxon>
        <taxon>Clostridium</taxon>
    </lineage>
</organism>
<keyword evidence="2" id="KW-0812">Transmembrane</keyword>
<evidence type="ECO:0000313" key="5">
    <source>
        <dbReference type="Proteomes" id="UP000030635"/>
    </source>
</evidence>
<feature type="transmembrane region" description="Helical" evidence="2">
    <location>
        <begin position="20"/>
        <end position="43"/>
    </location>
</feature>
<dbReference type="OrthoDB" id="9782542at2"/>
<dbReference type="STRING" id="1561.NPD11_2476"/>
<reference evidence="4 5" key="1">
    <citation type="journal article" date="2015" name="Infect. Genet. Evol.">
        <title>Genomic sequences of six botulinum neurotoxin-producing strains representing three clostridial species illustrate the mobility and diversity of botulinum neurotoxin genes.</title>
        <authorList>
            <person name="Smith T.J."/>
            <person name="Hill K.K."/>
            <person name="Xie G."/>
            <person name="Foley B.T."/>
            <person name="Williamson C.H."/>
            <person name="Foster J.T."/>
            <person name="Johnson S.L."/>
            <person name="Chertkov O."/>
            <person name="Teshima H."/>
            <person name="Gibbons H.S."/>
            <person name="Johnsky L.A."/>
            <person name="Karavis M.A."/>
            <person name="Smith L.A."/>
        </authorList>
    </citation>
    <scope>NUCLEOTIDE SEQUENCE [LARGE SCALE GENOMIC DNA]</scope>
    <source>
        <strain evidence="4">Sullivan</strain>
    </source>
</reference>